<dbReference type="AlphaFoldDB" id="A0A9W7EA23"/>
<evidence type="ECO:0000313" key="1">
    <source>
        <dbReference type="EMBL" id="GMH70520.1"/>
    </source>
</evidence>
<sequence>MFQDYVSPGSPVPVPKTTTVDTTLAEGQASFFGSRELQNCRQILESLDLYVHDPLNPPMSHIDNSTLVLILQNAKQTRVPYAKIHIALKVAVLNLDIRVEHKRSHQMVSDLGTKTLPTGSNAIHSCTMQNIPQSDFPCFHRHILNLKNRLEKPNKLDKPNYNNLTLASLWVFPRFRPLRNFQIKPLRSPSHGGDVSSI</sequence>
<accession>A0A9W7EA23</accession>
<evidence type="ECO:0000313" key="2">
    <source>
        <dbReference type="Proteomes" id="UP001165085"/>
    </source>
</evidence>
<protein>
    <submittedName>
        <fullName evidence="1">Uncharacterized protein</fullName>
    </submittedName>
</protein>
<dbReference type="EMBL" id="BRXY01000140">
    <property type="protein sequence ID" value="GMH70520.1"/>
    <property type="molecule type" value="Genomic_DNA"/>
</dbReference>
<proteinExistence type="predicted"/>
<name>A0A9W7EA23_9STRA</name>
<organism evidence="1 2">
    <name type="scientific">Triparma strigata</name>
    <dbReference type="NCBI Taxonomy" id="1606541"/>
    <lineage>
        <taxon>Eukaryota</taxon>
        <taxon>Sar</taxon>
        <taxon>Stramenopiles</taxon>
        <taxon>Ochrophyta</taxon>
        <taxon>Bolidophyceae</taxon>
        <taxon>Parmales</taxon>
        <taxon>Triparmaceae</taxon>
        <taxon>Triparma</taxon>
    </lineage>
</organism>
<comment type="caution">
    <text evidence="1">The sequence shown here is derived from an EMBL/GenBank/DDBJ whole genome shotgun (WGS) entry which is preliminary data.</text>
</comment>
<dbReference type="Proteomes" id="UP001165085">
    <property type="component" value="Unassembled WGS sequence"/>
</dbReference>
<gene>
    <name evidence="1" type="ORF">TrST_g3920</name>
</gene>
<keyword evidence="2" id="KW-1185">Reference proteome</keyword>
<reference evidence="2" key="1">
    <citation type="journal article" date="2023" name="Commun. Biol.">
        <title>Genome analysis of Parmales, the sister group of diatoms, reveals the evolutionary specialization of diatoms from phago-mixotrophs to photoautotrophs.</title>
        <authorList>
            <person name="Ban H."/>
            <person name="Sato S."/>
            <person name="Yoshikawa S."/>
            <person name="Yamada K."/>
            <person name="Nakamura Y."/>
            <person name="Ichinomiya M."/>
            <person name="Sato N."/>
            <person name="Blanc-Mathieu R."/>
            <person name="Endo H."/>
            <person name="Kuwata A."/>
            <person name="Ogata H."/>
        </authorList>
    </citation>
    <scope>NUCLEOTIDE SEQUENCE [LARGE SCALE GENOMIC DNA]</scope>
    <source>
        <strain evidence="2">NIES 3701</strain>
    </source>
</reference>